<dbReference type="EMBL" id="LT599583">
    <property type="protein sequence ID" value="SBW80658.1"/>
    <property type="molecule type" value="Genomic_DNA"/>
</dbReference>
<dbReference type="Gene3D" id="3.40.50.410">
    <property type="entry name" value="von Willebrand factor, type A domain"/>
    <property type="match status" value="1"/>
</dbReference>
<evidence type="ECO:0000259" key="1">
    <source>
        <dbReference type="PROSITE" id="PS50234"/>
    </source>
</evidence>
<evidence type="ECO:0000313" key="3">
    <source>
        <dbReference type="Proteomes" id="UP000245431"/>
    </source>
</evidence>
<dbReference type="InterPro" id="IPR002035">
    <property type="entry name" value="VWF_A"/>
</dbReference>
<dbReference type="InterPro" id="IPR033881">
    <property type="entry name" value="vWA_BatA_type"/>
</dbReference>
<dbReference type="SMART" id="SM00327">
    <property type="entry name" value="VWA"/>
    <property type="match status" value="1"/>
</dbReference>
<dbReference type="PROSITE" id="PS50234">
    <property type="entry name" value="VWFA"/>
    <property type="match status" value="1"/>
</dbReference>
<dbReference type="CDD" id="cd01467">
    <property type="entry name" value="vWA_BatA_type"/>
    <property type="match status" value="1"/>
</dbReference>
<dbReference type="Proteomes" id="UP000245431">
    <property type="component" value="Chromosome PVE_r1"/>
</dbReference>
<reference evidence="3" key="1">
    <citation type="submission" date="2016-07" db="EMBL/GenBank/DDBJ databases">
        <authorList>
            <person name="Florea S."/>
            <person name="Webb J.S."/>
            <person name="Jaromczyk J."/>
            <person name="Schardl C.L."/>
        </authorList>
    </citation>
    <scope>NUCLEOTIDE SEQUENCE [LARGE SCALE GENOMIC DNA]</scope>
    <source>
        <strain evidence="3">1YdBTEX2</strain>
    </source>
</reference>
<accession>A0A1D3JX42</accession>
<organism evidence="2 3">
    <name type="scientific">Pseudomonas veronii 1YdBTEX2</name>
    <dbReference type="NCBI Taxonomy" id="1295141"/>
    <lineage>
        <taxon>Bacteria</taxon>
        <taxon>Pseudomonadati</taxon>
        <taxon>Pseudomonadota</taxon>
        <taxon>Gammaproteobacteria</taxon>
        <taxon>Pseudomonadales</taxon>
        <taxon>Pseudomonadaceae</taxon>
        <taxon>Pseudomonas</taxon>
    </lineage>
</organism>
<dbReference type="AlphaFoldDB" id="A0A1D3JX42"/>
<dbReference type="PANTHER" id="PTHR22550:SF18">
    <property type="entry name" value="VWFA DOMAIN-CONTAINING PROTEIN"/>
    <property type="match status" value="1"/>
</dbReference>
<dbReference type="SUPFAM" id="SSF53300">
    <property type="entry name" value="vWA-like"/>
    <property type="match status" value="1"/>
</dbReference>
<protein>
    <submittedName>
        <fullName evidence="2">von Willebrand factor A</fullName>
    </submittedName>
</protein>
<sequence length="362" mass="40157">MFEFAWPWIFALLPLPWLMRLVLPAADSGEPALKVSYLSDLEGLAGRRARSNLPGWRQQAPFVVLWLLLLTAAARPEWLGEPLPIAASGRDLLVAVDVSGSMDFPDMHWEDEDVSRLTLVKHLLGDFLEGREGDRVGLILFGSQAYLQAPLTFDRHTVRTWLDEARIGIAGKNTAIGDAIGLALKRLRQRPAQSRVLILVTDGANNGGRIDPLTAARLAAEEGVKIYPIGIGADPEQTGSLGVLGVNPSLDLDEPALKAIAEATGGRYFRARDGAELQAVKETLDQLEPVEQQPTQARPAQALYSGPLALALILSLLLVVQERWPNNTLQRLFNKLSTKGHFLQQHPEWRQRLKRLRLRRRR</sequence>
<dbReference type="Pfam" id="PF00092">
    <property type="entry name" value="VWA"/>
    <property type="match status" value="1"/>
</dbReference>
<name>A0A1D3JX42_PSEVE</name>
<feature type="domain" description="VWFA" evidence="1">
    <location>
        <begin position="91"/>
        <end position="287"/>
    </location>
</feature>
<gene>
    <name evidence="2" type="ORF">PVE_R1G2774</name>
</gene>
<evidence type="ECO:0000313" key="2">
    <source>
        <dbReference type="EMBL" id="SBW80658.1"/>
    </source>
</evidence>
<proteinExistence type="predicted"/>
<dbReference type="InterPro" id="IPR050768">
    <property type="entry name" value="UPF0353/GerABKA_families"/>
</dbReference>
<dbReference type="InterPro" id="IPR036465">
    <property type="entry name" value="vWFA_dom_sf"/>
</dbReference>
<dbReference type="RefSeq" id="WP_017846485.1">
    <property type="nucleotide sequence ID" value="NZ_AOUH01000016.1"/>
</dbReference>
<dbReference type="PANTHER" id="PTHR22550">
    <property type="entry name" value="SPORE GERMINATION PROTEIN"/>
    <property type="match status" value="1"/>
</dbReference>